<dbReference type="CDD" id="cd08073">
    <property type="entry name" value="MPN_NLPC_P60"/>
    <property type="match status" value="1"/>
</dbReference>
<dbReference type="Gene3D" id="3.40.140.10">
    <property type="entry name" value="Cytidine Deaminase, domain 2"/>
    <property type="match status" value="1"/>
</dbReference>
<name>A0ABT2HBN5_9MICO</name>
<reference evidence="7" key="1">
    <citation type="submission" date="2022-08" db="EMBL/GenBank/DDBJ databases">
        <authorList>
            <person name="Deng Y."/>
            <person name="Han X.-F."/>
            <person name="Zhang Y.-Q."/>
        </authorList>
    </citation>
    <scope>NUCLEOTIDE SEQUENCE</scope>
    <source>
        <strain evidence="7">CPCC 203386</strain>
    </source>
</reference>
<keyword evidence="1" id="KW-0645">Protease</keyword>
<dbReference type="InterPro" id="IPR051929">
    <property type="entry name" value="VirAsm_ModProt"/>
</dbReference>
<keyword evidence="8" id="KW-1185">Reference proteome</keyword>
<evidence type="ECO:0000313" key="7">
    <source>
        <dbReference type="EMBL" id="MCS5737360.1"/>
    </source>
</evidence>
<accession>A0ABT2HBN5</accession>
<evidence type="ECO:0000259" key="6">
    <source>
        <dbReference type="Pfam" id="PF14464"/>
    </source>
</evidence>
<keyword evidence="3" id="KW-0378">Hydrolase</keyword>
<protein>
    <submittedName>
        <fullName evidence="7">C40 family peptidase</fullName>
    </submittedName>
</protein>
<dbReference type="SUPFAM" id="SSF102712">
    <property type="entry name" value="JAB1/MPN domain"/>
    <property type="match status" value="1"/>
</dbReference>
<gene>
    <name evidence="7" type="ORF">N1032_26875</name>
</gene>
<evidence type="ECO:0000256" key="1">
    <source>
        <dbReference type="ARBA" id="ARBA00022670"/>
    </source>
</evidence>
<dbReference type="Pfam" id="PF14464">
    <property type="entry name" value="Prok-JAB"/>
    <property type="match status" value="1"/>
</dbReference>
<keyword evidence="2" id="KW-0479">Metal-binding</keyword>
<organism evidence="7 8">
    <name type="scientific">Herbiconiux daphne</name>
    <dbReference type="NCBI Taxonomy" id="2970914"/>
    <lineage>
        <taxon>Bacteria</taxon>
        <taxon>Bacillati</taxon>
        <taxon>Actinomycetota</taxon>
        <taxon>Actinomycetes</taxon>
        <taxon>Micrococcales</taxon>
        <taxon>Microbacteriaceae</taxon>
        <taxon>Herbiconiux</taxon>
    </lineage>
</organism>
<feature type="domain" description="JAB" evidence="6">
    <location>
        <begin position="12"/>
        <end position="90"/>
    </location>
</feature>
<keyword evidence="5" id="KW-0482">Metalloprotease</keyword>
<dbReference type="InterPro" id="IPR028090">
    <property type="entry name" value="JAB_dom_prok"/>
</dbReference>
<keyword evidence="4" id="KW-0862">Zinc</keyword>
<evidence type="ECO:0000313" key="8">
    <source>
        <dbReference type="Proteomes" id="UP001165586"/>
    </source>
</evidence>
<dbReference type="RefSeq" id="WP_259543734.1">
    <property type="nucleotide sequence ID" value="NZ_JANLCJ010000633.1"/>
</dbReference>
<dbReference type="PANTHER" id="PTHR34858">
    <property type="entry name" value="CYSO-CYSTEINE PEPTIDASE"/>
    <property type="match status" value="1"/>
</dbReference>
<comment type="caution">
    <text evidence="7">The sequence shown here is derived from an EMBL/GenBank/DDBJ whole genome shotgun (WGS) entry which is preliminary data.</text>
</comment>
<evidence type="ECO:0000256" key="2">
    <source>
        <dbReference type="ARBA" id="ARBA00022723"/>
    </source>
</evidence>
<sequence length="157" mass="18007">MTPELDCLNYAAAHPDVEVCGLIIDDQRLFPCRNIHPDPANHFRIDELDWILAEEQGLITAIFHSHVGDLPVLSAADRAAQVVTELPWWLAQGGQLRKFRNVPHLLGRKFDHGVMDCFTLFRDAYHLGGVEIPMFERTNGWWLRHENLYIKNLARVG</sequence>
<evidence type="ECO:0000256" key="3">
    <source>
        <dbReference type="ARBA" id="ARBA00022801"/>
    </source>
</evidence>
<feature type="non-terminal residue" evidence="7">
    <location>
        <position position="157"/>
    </location>
</feature>
<dbReference type="EMBL" id="JANLCJ010000633">
    <property type="protein sequence ID" value="MCS5737360.1"/>
    <property type="molecule type" value="Genomic_DNA"/>
</dbReference>
<evidence type="ECO:0000256" key="5">
    <source>
        <dbReference type="ARBA" id="ARBA00023049"/>
    </source>
</evidence>
<evidence type="ECO:0000256" key="4">
    <source>
        <dbReference type="ARBA" id="ARBA00022833"/>
    </source>
</evidence>
<proteinExistence type="predicted"/>
<dbReference type="PANTHER" id="PTHR34858:SF1">
    <property type="entry name" value="CYSO-CYSTEINE PEPTIDASE"/>
    <property type="match status" value="1"/>
</dbReference>
<dbReference type="Proteomes" id="UP001165586">
    <property type="component" value="Unassembled WGS sequence"/>
</dbReference>